<proteinExistence type="predicted"/>
<comment type="caution">
    <text evidence="1">The sequence shown here is derived from an EMBL/GenBank/DDBJ whole genome shotgun (WGS) entry which is preliminary data.</text>
</comment>
<protein>
    <submittedName>
        <fullName evidence="1">Uncharacterized protein</fullName>
    </submittedName>
</protein>
<evidence type="ECO:0000313" key="2">
    <source>
        <dbReference type="Proteomes" id="UP000003402"/>
    </source>
</evidence>
<name>I9QF23_HELPX</name>
<sequence length="37" mass="4424">MLFLCLGWFCVLERCYHSLILVARIFKVFNTAFWVIA</sequence>
<dbReference type="AlphaFoldDB" id="I9QF23"/>
<evidence type="ECO:0000313" key="1">
    <source>
        <dbReference type="EMBL" id="EJB31704.1"/>
    </source>
</evidence>
<organism evidence="1 2">
    <name type="scientific">Helicobacter pylori NQ4099</name>
    <dbReference type="NCBI Taxonomy" id="992026"/>
    <lineage>
        <taxon>Bacteria</taxon>
        <taxon>Pseudomonadati</taxon>
        <taxon>Campylobacterota</taxon>
        <taxon>Epsilonproteobacteria</taxon>
        <taxon>Campylobacterales</taxon>
        <taxon>Helicobacteraceae</taxon>
        <taxon>Helicobacter</taxon>
    </lineage>
</organism>
<reference evidence="1 2" key="1">
    <citation type="journal article" date="2013" name="Pathog. Dis.">
        <title>Genome sequences of 65 Helicobacter pylori strains isolated from asymptomatic individuals and patients with gastric cancer, peptic ulcer disease, or gastritis.</title>
        <authorList>
            <person name="Blanchard T.G."/>
            <person name="Czinn S.J."/>
            <person name="Correa P."/>
            <person name="Nakazawa T."/>
            <person name="Keelan M."/>
            <person name="Morningstar L."/>
            <person name="Santana-Cruz I."/>
            <person name="Maroo A."/>
            <person name="McCracken C."/>
            <person name="Shefchek K."/>
            <person name="Daugherty S."/>
            <person name="Song Y."/>
            <person name="Fraser C.M."/>
            <person name="Fricke W.F."/>
        </authorList>
    </citation>
    <scope>NUCLEOTIDE SEQUENCE [LARGE SCALE GENOMIC DNA]</scope>
    <source>
        <strain evidence="1 2">NQ4099</strain>
    </source>
</reference>
<accession>I9QF23</accession>
<dbReference type="EMBL" id="AKNU01000001">
    <property type="protein sequence ID" value="EJB31704.1"/>
    <property type="molecule type" value="Genomic_DNA"/>
</dbReference>
<dbReference type="PATRIC" id="fig|992026.3.peg.92"/>
<dbReference type="Proteomes" id="UP000003402">
    <property type="component" value="Unassembled WGS sequence"/>
</dbReference>
<gene>
    <name evidence="1" type="ORF">HPNQ4099_0094</name>
</gene>